<evidence type="ECO:0000313" key="3">
    <source>
        <dbReference type="Proteomes" id="UP001464891"/>
    </source>
</evidence>
<comment type="caution">
    <text evidence="2">The sequence shown here is derived from an EMBL/GenBank/DDBJ whole genome shotgun (WGS) entry which is preliminary data.</text>
</comment>
<sequence length="308" mass="33192">MAVFAVFPGVALSLRDATAESIHKSFPMPQVNIYKTFIAAGLMIGLFGWMESSFQSASALQFRATGRKLPGRRVGAGTRAFVSPRLEAPGTRGPAPAPRLPGRRQGAGSRGNETGECLPANSGPLVALLPATNLGLTTAAYPQFFWSLPASNASLAEFALYDVDAKRVNRNLIYKTTFSITGEAGIASLSLPKDVNLPPLKSGQNYRWSVSLICNPGDRTQDVTVNGWVQRVTPSSTVSQQLKQADPRDRPAVYAQNGIWFNTIETLVDQRCARPKDAALAGSWSELMKSVELEVIANRPLICVKDEG</sequence>
<accession>A0ABV0J2X4</accession>
<reference evidence="2 3" key="1">
    <citation type="submission" date="2022-04" db="EMBL/GenBank/DDBJ databases">
        <title>Positive selection, recombination, and allopatry shape intraspecific diversity of widespread and dominant cyanobacteria.</title>
        <authorList>
            <person name="Wei J."/>
            <person name="Shu W."/>
            <person name="Hu C."/>
        </authorList>
    </citation>
    <scope>NUCLEOTIDE SEQUENCE [LARGE SCALE GENOMIC DNA]</scope>
    <source>
        <strain evidence="2 3">GB2-A4</strain>
    </source>
</reference>
<dbReference type="EMBL" id="JAMPKM010000001">
    <property type="protein sequence ID" value="MEP0816127.1"/>
    <property type="molecule type" value="Genomic_DNA"/>
</dbReference>
<evidence type="ECO:0000313" key="2">
    <source>
        <dbReference type="EMBL" id="MEP0816127.1"/>
    </source>
</evidence>
<dbReference type="Pfam" id="PF06051">
    <property type="entry name" value="DUF928"/>
    <property type="match status" value="1"/>
</dbReference>
<dbReference type="InterPro" id="IPR010328">
    <property type="entry name" value="DUF928"/>
</dbReference>
<organism evidence="2 3">
    <name type="scientific">Trichocoleus desertorum GB2-A4</name>
    <dbReference type="NCBI Taxonomy" id="2933944"/>
    <lineage>
        <taxon>Bacteria</taxon>
        <taxon>Bacillati</taxon>
        <taxon>Cyanobacteriota</taxon>
        <taxon>Cyanophyceae</taxon>
        <taxon>Leptolyngbyales</taxon>
        <taxon>Trichocoleusaceae</taxon>
        <taxon>Trichocoleus</taxon>
    </lineage>
</organism>
<protein>
    <submittedName>
        <fullName evidence="2">DUF928 domain-containing protein</fullName>
    </submittedName>
</protein>
<name>A0ABV0J2X4_9CYAN</name>
<dbReference type="Proteomes" id="UP001464891">
    <property type="component" value="Unassembled WGS sequence"/>
</dbReference>
<keyword evidence="3" id="KW-1185">Reference proteome</keyword>
<evidence type="ECO:0000256" key="1">
    <source>
        <dbReference type="SAM" id="MobiDB-lite"/>
    </source>
</evidence>
<proteinExistence type="predicted"/>
<gene>
    <name evidence="2" type="ORF">NC998_03340</name>
</gene>
<feature type="region of interest" description="Disordered" evidence="1">
    <location>
        <begin position="85"/>
        <end position="113"/>
    </location>
</feature>